<organism evidence="3">
    <name type="scientific">Menopon gallinae</name>
    <name type="common">poultry shaft louse</name>
    <dbReference type="NCBI Taxonomy" id="328185"/>
    <lineage>
        <taxon>Eukaryota</taxon>
        <taxon>Metazoa</taxon>
        <taxon>Ecdysozoa</taxon>
        <taxon>Arthropoda</taxon>
        <taxon>Hexapoda</taxon>
        <taxon>Insecta</taxon>
        <taxon>Pterygota</taxon>
        <taxon>Neoptera</taxon>
        <taxon>Paraneoptera</taxon>
        <taxon>Psocodea</taxon>
        <taxon>Troctomorpha</taxon>
        <taxon>Phthiraptera</taxon>
        <taxon>Amblycera</taxon>
        <taxon>Menoponidae</taxon>
        <taxon>Menopon</taxon>
    </lineage>
</organism>
<reference evidence="3" key="1">
    <citation type="journal article" date="2024" name="Gigascience">
        <title>Chromosome-level genome of the poultry shaft louse Menopon gallinae provides insight into the host-switching and adaptive evolution of parasitic lice.</title>
        <authorList>
            <person name="Xu Y."/>
            <person name="Ma L."/>
            <person name="Liu S."/>
            <person name="Liang Y."/>
            <person name="Liu Q."/>
            <person name="He Z."/>
            <person name="Tian L."/>
            <person name="Duan Y."/>
            <person name="Cai W."/>
            <person name="Li H."/>
            <person name="Song F."/>
        </authorList>
    </citation>
    <scope>NUCLEOTIDE SEQUENCE</scope>
    <source>
        <strain evidence="3">Cailab_2023a</strain>
    </source>
</reference>
<feature type="chain" id="PRO_5044013829" evidence="2">
    <location>
        <begin position="36"/>
        <end position="113"/>
    </location>
</feature>
<evidence type="ECO:0000256" key="1">
    <source>
        <dbReference type="SAM" id="MobiDB-lite"/>
    </source>
</evidence>
<evidence type="ECO:0000313" key="3">
    <source>
        <dbReference type="EMBL" id="KAL0279450.1"/>
    </source>
</evidence>
<feature type="region of interest" description="Disordered" evidence="1">
    <location>
        <begin position="93"/>
        <end position="113"/>
    </location>
</feature>
<protein>
    <submittedName>
        <fullName evidence="3">Uncharacterized protein</fullName>
    </submittedName>
</protein>
<keyword evidence="2" id="KW-0732">Signal</keyword>
<evidence type="ECO:0000256" key="2">
    <source>
        <dbReference type="SAM" id="SignalP"/>
    </source>
</evidence>
<sequence length="113" mass="12743">MFGTGQRRERREHQPVKRALLLFGTLIIFLPFSLEQDEDIPHHEACRQRNVPTGSQGVSIQARSVEIGRGHLSDVVEGHDTENEIGDRLRKMAAEGMVSGRRRGGGRGTSRRW</sequence>
<dbReference type="EMBL" id="JARGDH010000001">
    <property type="protein sequence ID" value="KAL0279450.1"/>
    <property type="molecule type" value="Genomic_DNA"/>
</dbReference>
<feature type="signal peptide" evidence="2">
    <location>
        <begin position="1"/>
        <end position="35"/>
    </location>
</feature>
<accession>A0AAW2IB50</accession>
<gene>
    <name evidence="3" type="ORF">PYX00_000998</name>
</gene>
<feature type="compositionally biased region" description="Basic residues" evidence="1">
    <location>
        <begin position="100"/>
        <end position="113"/>
    </location>
</feature>
<comment type="caution">
    <text evidence="3">The sequence shown here is derived from an EMBL/GenBank/DDBJ whole genome shotgun (WGS) entry which is preliminary data.</text>
</comment>
<proteinExistence type="predicted"/>
<name>A0AAW2IB50_9NEOP</name>
<dbReference type="AlphaFoldDB" id="A0AAW2IB50"/>